<comment type="caution">
    <text evidence="2">The sequence shown here is derived from an EMBL/GenBank/DDBJ whole genome shotgun (WGS) entry which is preliminary data.</text>
</comment>
<feature type="compositionally biased region" description="Low complexity" evidence="1">
    <location>
        <begin position="241"/>
        <end position="254"/>
    </location>
</feature>
<accession>A0ABX3XS81</accession>
<organism evidence="2 3">
    <name type="scientific">Streptomyces platensis</name>
    <dbReference type="NCBI Taxonomy" id="58346"/>
    <lineage>
        <taxon>Bacteria</taxon>
        <taxon>Bacillati</taxon>
        <taxon>Actinomycetota</taxon>
        <taxon>Actinomycetes</taxon>
        <taxon>Kitasatosporales</taxon>
        <taxon>Streptomycetaceae</taxon>
        <taxon>Streptomyces</taxon>
    </lineage>
</organism>
<feature type="region of interest" description="Disordered" evidence="1">
    <location>
        <begin position="21"/>
        <end position="171"/>
    </location>
</feature>
<feature type="region of interest" description="Disordered" evidence="1">
    <location>
        <begin position="208"/>
        <end position="277"/>
    </location>
</feature>
<dbReference type="Proteomes" id="UP000194225">
    <property type="component" value="Unassembled WGS sequence"/>
</dbReference>
<protein>
    <submittedName>
        <fullName evidence="2">Uncharacterized protein</fullName>
    </submittedName>
</protein>
<feature type="compositionally biased region" description="Basic and acidic residues" evidence="1">
    <location>
        <begin position="127"/>
        <end position="141"/>
    </location>
</feature>
<evidence type="ECO:0000256" key="1">
    <source>
        <dbReference type="SAM" id="MobiDB-lite"/>
    </source>
</evidence>
<evidence type="ECO:0000313" key="2">
    <source>
        <dbReference type="EMBL" id="OSY40527.1"/>
    </source>
</evidence>
<dbReference type="EMBL" id="MIGA01000045">
    <property type="protein sequence ID" value="OSY40527.1"/>
    <property type="molecule type" value="Genomic_DNA"/>
</dbReference>
<proteinExistence type="predicted"/>
<keyword evidence="3" id="KW-1185">Reference proteome</keyword>
<name>A0ABX3XS81_STRPT</name>
<sequence>MDRLARHIAVDQRLREAFGQVRGGLEGAEAGREGDRARPLGAQRHPDVPPPDLVAGALDQQPAGRQPRAQPPPRGGHLVLVVLPQHIRGPDEDRRPRPLTRQRHLEATVEEVQPRPLIGPRGRHPRRVDLDADDPGVRPDRPQPAQQLHRGPGRGAVTEVDGDGVGGAAQHGAVFRGDPAVHTAQPVGVGCPAGGVADGAGGCARRGGGGDGGAAGHGIESMGWPRVHRPRRPAGTGRGATGAPPGRAGTAGSRPGPPAPACPARSRFGKVRGGRAERKWMAAVCCWTGSEARRRPA</sequence>
<gene>
    <name evidence="2" type="ORF">BG653_05429</name>
</gene>
<evidence type="ECO:0000313" key="3">
    <source>
        <dbReference type="Proteomes" id="UP000194225"/>
    </source>
</evidence>
<reference evidence="2 3" key="1">
    <citation type="submission" date="2016-09" db="EMBL/GenBank/DDBJ databases">
        <title>Streptomyces platensis DSM40041, a candidate organism with high potential of specific P450 cytochromes.</title>
        <authorList>
            <person name="Grumaz C."/>
            <person name="Vainshtein Y."/>
            <person name="Kirstahler P."/>
            <person name="Sohn K."/>
        </authorList>
    </citation>
    <scope>NUCLEOTIDE SEQUENCE [LARGE SCALE GENOMIC DNA]</scope>
    <source>
        <strain evidence="2 3">DSM 40041</strain>
    </source>
</reference>
<feature type="compositionally biased region" description="Basic and acidic residues" evidence="1">
    <location>
        <begin position="29"/>
        <end position="38"/>
    </location>
</feature>